<feature type="domain" description="Leucine-binding protein" evidence="5">
    <location>
        <begin position="139"/>
        <end position="455"/>
    </location>
</feature>
<evidence type="ECO:0000313" key="7">
    <source>
        <dbReference type="Proteomes" id="UP000636505"/>
    </source>
</evidence>
<dbReference type="PRINTS" id="PR00337">
    <property type="entry name" value="LEUILEVALBP"/>
</dbReference>
<sequence>MSKRNEIPALVVSLLVTLALLASGLYLMRSRLPLDAVAGLFRPGTPVRPVSRQVLAGRLSRGELSLLPGSVTPTIEQGLDAFAAGDYATAVKQFEAALQNQRNNPETLIYLNNARIGQAPSYTLAVAVPIGTEPKPAQEILRGVAQAQQEINQAGGVNGVPLEVVIVSDDDDPNVAAGLAGLLVDDPDILAVIGHFGSSTTLAAAPIYQAGELVMISPTSTAVSLSNAGRYIYRTVPSDRLAASALARYMLTDLDSQRAAVFFTSESDYSRSIKNEFTTALLSDGGDMVAELDLSSDNFDAGQLVRQALQQDAEVLVLAANTATLDEALQVIAVNRQQLPMLGGDSLYNPKILEVGGNRALGLVVAVPWHILDRPQAPFVPSSRQLWGGDVSWRTAMTYDATQALVAALQSNPTREGIQTSLQAAGFNPAGATQPVRFFASGDRNQPSQLVKVVEGSRSGYGYDFVPVDLIPATN</sequence>
<proteinExistence type="inferred from homology"/>
<dbReference type="Gene3D" id="3.40.50.2300">
    <property type="match status" value="2"/>
</dbReference>
<accession>A0A8J7AUL6</accession>
<dbReference type="InterPro" id="IPR028082">
    <property type="entry name" value="Peripla_BP_I"/>
</dbReference>
<dbReference type="InterPro" id="IPR051010">
    <property type="entry name" value="BCAA_transport"/>
</dbReference>
<name>A0A8J7AUL6_9CYAN</name>
<gene>
    <name evidence="6" type="ORF">IQ241_07065</name>
</gene>
<evidence type="ECO:0000256" key="2">
    <source>
        <dbReference type="ARBA" id="ARBA00022448"/>
    </source>
</evidence>
<evidence type="ECO:0000256" key="1">
    <source>
        <dbReference type="ARBA" id="ARBA00010062"/>
    </source>
</evidence>
<dbReference type="RefSeq" id="WP_193905722.1">
    <property type="nucleotide sequence ID" value="NZ_JADEXG010000012.1"/>
</dbReference>
<protein>
    <submittedName>
        <fullName evidence="6">Amino acid ABC transporter substrate-binding protein</fullName>
    </submittedName>
</protein>
<keyword evidence="2" id="KW-0813">Transport</keyword>
<keyword evidence="4" id="KW-0029">Amino-acid transport</keyword>
<dbReference type="SUPFAM" id="SSF53822">
    <property type="entry name" value="Periplasmic binding protein-like I"/>
    <property type="match status" value="1"/>
</dbReference>
<dbReference type="PANTHER" id="PTHR30483:SF6">
    <property type="entry name" value="PERIPLASMIC BINDING PROTEIN OF ABC TRANSPORTER FOR NATURAL AMINO ACIDS"/>
    <property type="match status" value="1"/>
</dbReference>
<evidence type="ECO:0000313" key="6">
    <source>
        <dbReference type="EMBL" id="MBE9077058.1"/>
    </source>
</evidence>
<dbReference type="GO" id="GO:0006865">
    <property type="term" value="P:amino acid transport"/>
    <property type="evidence" value="ECO:0007669"/>
    <property type="project" value="UniProtKB-KW"/>
</dbReference>
<keyword evidence="7" id="KW-1185">Reference proteome</keyword>
<dbReference type="CDD" id="cd06268">
    <property type="entry name" value="PBP1_ABC_transporter_LIVBP-like"/>
    <property type="match status" value="1"/>
</dbReference>
<keyword evidence="3" id="KW-0732">Signal</keyword>
<dbReference type="PANTHER" id="PTHR30483">
    <property type="entry name" value="LEUCINE-SPECIFIC-BINDING PROTEIN"/>
    <property type="match status" value="1"/>
</dbReference>
<dbReference type="Pfam" id="PF13458">
    <property type="entry name" value="Peripla_BP_6"/>
    <property type="match status" value="1"/>
</dbReference>
<dbReference type="InterPro" id="IPR000709">
    <property type="entry name" value="Leu_Ile_Val-bd"/>
</dbReference>
<dbReference type="EMBL" id="JADEXG010000012">
    <property type="protein sequence ID" value="MBE9077058.1"/>
    <property type="molecule type" value="Genomic_DNA"/>
</dbReference>
<dbReference type="AlphaFoldDB" id="A0A8J7AUL6"/>
<evidence type="ECO:0000256" key="3">
    <source>
        <dbReference type="ARBA" id="ARBA00022729"/>
    </source>
</evidence>
<comment type="similarity">
    <text evidence="1">Belongs to the leucine-binding protein family.</text>
</comment>
<dbReference type="InterPro" id="IPR028081">
    <property type="entry name" value="Leu-bd"/>
</dbReference>
<comment type="caution">
    <text evidence="6">The sequence shown here is derived from an EMBL/GenBank/DDBJ whole genome shotgun (WGS) entry which is preliminary data.</text>
</comment>
<organism evidence="6 7">
    <name type="scientific">Vasconcelosia minhoensis LEGE 07310</name>
    <dbReference type="NCBI Taxonomy" id="915328"/>
    <lineage>
        <taxon>Bacteria</taxon>
        <taxon>Bacillati</taxon>
        <taxon>Cyanobacteriota</taxon>
        <taxon>Cyanophyceae</taxon>
        <taxon>Nodosilineales</taxon>
        <taxon>Cymatolegaceae</taxon>
        <taxon>Vasconcelosia</taxon>
        <taxon>Vasconcelosia minhoensis</taxon>
    </lineage>
</organism>
<dbReference type="Proteomes" id="UP000636505">
    <property type="component" value="Unassembled WGS sequence"/>
</dbReference>
<evidence type="ECO:0000259" key="5">
    <source>
        <dbReference type="Pfam" id="PF13458"/>
    </source>
</evidence>
<evidence type="ECO:0000256" key="4">
    <source>
        <dbReference type="ARBA" id="ARBA00022970"/>
    </source>
</evidence>
<reference evidence="6" key="1">
    <citation type="submission" date="2020-10" db="EMBL/GenBank/DDBJ databases">
        <authorList>
            <person name="Castelo-Branco R."/>
            <person name="Eusebio N."/>
            <person name="Adriana R."/>
            <person name="Vieira A."/>
            <person name="Brugerolle De Fraissinette N."/>
            <person name="Rezende De Castro R."/>
            <person name="Schneider M.P."/>
            <person name="Vasconcelos V."/>
            <person name="Leao P.N."/>
        </authorList>
    </citation>
    <scope>NUCLEOTIDE SEQUENCE</scope>
    <source>
        <strain evidence="6">LEGE 07310</strain>
    </source>
</reference>